<evidence type="ECO:0000313" key="8">
    <source>
        <dbReference type="Proteomes" id="UP001285441"/>
    </source>
</evidence>
<reference evidence="7" key="2">
    <citation type="submission" date="2023-06" db="EMBL/GenBank/DDBJ databases">
        <authorList>
            <consortium name="Lawrence Berkeley National Laboratory"/>
            <person name="Haridas S."/>
            <person name="Hensen N."/>
            <person name="Bonometti L."/>
            <person name="Westerberg I."/>
            <person name="Brannstrom I.O."/>
            <person name="Guillou S."/>
            <person name="Cros-Aarteil S."/>
            <person name="Calhoun S."/>
            <person name="Kuo A."/>
            <person name="Mondo S."/>
            <person name="Pangilinan J."/>
            <person name="Riley R."/>
            <person name="LaButti K."/>
            <person name="Andreopoulos B."/>
            <person name="Lipzen A."/>
            <person name="Chen C."/>
            <person name="Yanf M."/>
            <person name="Daum C."/>
            <person name="Ng V."/>
            <person name="Clum A."/>
            <person name="Steindorff A."/>
            <person name="Ohm R."/>
            <person name="Martin F."/>
            <person name="Silar P."/>
            <person name="Natvig D."/>
            <person name="Lalanne C."/>
            <person name="Gautier V."/>
            <person name="Ament-velasquez S.L."/>
            <person name="Kruys A."/>
            <person name="Hutchinson M.I."/>
            <person name="Powell A.J."/>
            <person name="Barry K."/>
            <person name="Miller A.N."/>
            <person name="Grigoriev I.V."/>
            <person name="Debuchy R."/>
            <person name="Gladieux P."/>
            <person name="Thoren M.H."/>
            <person name="Johannesson H."/>
        </authorList>
    </citation>
    <scope>NUCLEOTIDE SEQUENCE</scope>
    <source>
        <strain evidence="7">CBS 232.78</strain>
    </source>
</reference>
<feature type="transmembrane region" description="Helical" evidence="6">
    <location>
        <begin position="128"/>
        <end position="150"/>
    </location>
</feature>
<feature type="transmembrane region" description="Helical" evidence="6">
    <location>
        <begin position="162"/>
        <end position="182"/>
    </location>
</feature>
<proteinExistence type="predicted"/>
<dbReference type="GO" id="GO:0022857">
    <property type="term" value="F:transmembrane transporter activity"/>
    <property type="evidence" value="ECO:0007669"/>
    <property type="project" value="TreeGrafter"/>
</dbReference>
<comment type="caution">
    <text evidence="7">The sequence shown here is derived from an EMBL/GenBank/DDBJ whole genome shotgun (WGS) entry which is preliminary data.</text>
</comment>
<dbReference type="AlphaFoldDB" id="A0AAE0NNL6"/>
<dbReference type="GO" id="GO:0016020">
    <property type="term" value="C:membrane"/>
    <property type="evidence" value="ECO:0007669"/>
    <property type="project" value="UniProtKB-SubCell"/>
</dbReference>
<dbReference type="Gene3D" id="1.20.1250.20">
    <property type="entry name" value="MFS general substrate transporter like domains"/>
    <property type="match status" value="1"/>
</dbReference>
<evidence type="ECO:0000256" key="1">
    <source>
        <dbReference type="ARBA" id="ARBA00004141"/>
    </source>
</evidence>
<dbReference type="PANTHER" id="PTHR23507:SF8">
    <property type="entry name" value="MFS GENERAL SUBSTRATE TRANSPORTER"/>
    <property type="match status" value="1"/>
</dbReference>
<keyword evidence="4 6" id="KW-0472">Membrane</keyword>
<organism evidence="7 8">
    <name type="scientific">Podospora didyma</name>
    <dbReference type="NCBI Taxonomy" id="330526"/>
    <lineage>
        <taxon>Eukaryota</taxon>
        <taxon>Fungi</taxon>
        <taxon>Dikarya</taxon>
        <taxon>Ascomycota</taxon>
        <taxon>Pezizomycotina</taxon>
        <taxon>Sordariomycetes</taxon>
        <taxon>Sordariomycetidae</taxon>
        <taxon>Sordariales</taxon>
        <taxon>Podosporaceae</taxon>
        <taxon>Podospora</taxon>
    </lineage>
</organism>
<dbReference type="InterPro" id="IPR036259">
    <property type="entry name" value="MFS_trans_sf"/>
</dbReference>
<evidence type="ECO:0000313" key="7">
    <source>
        <dbReference type="EMBL" id="KAK3384857.1"/>
    </source>
</evidence>
<feature type="transmembrane region" description="Helical" evidence="6">
    <location>
        <begin position="31"/>
        <end position="49"/>
    </location>
</feature>
<dbReference type="SUPFAM" id="SSF103473">
    <property type="entry name" value="MFS general substrate transporter"/>
    <property type="match status" value="1"/>
</dbReference>
<sequence>MDDEEPLAGADIIAGEGSHGRRHHDAAKQRGAIRPILVLVALVNLSWSLCQLPLIRITESRLCHDYYAVHDPSVIPPHARVPEHLCKIDEVQQGLGRIQRVMETSWVAGDFLMTIPLVSLAELYGRRYVLWLNLVPRLVLLSWTFAVGYFDKLLPVKAIMLAPFFSLLGGDCVLNSIVYSLVSGLTDDHVLRATFFGFVNAISSISASQLGPALASGTMSILLWLPLWIGSILLLIALPVISMLPSGLQVASLARLESDEHDVTPLLSASVSRIPSSKRELVGLITDRFRAILGVLTNPSRNLAFLLMCFFCTSLASSDTKLMPQYISTRYHWAIASVGYLLSCKAVLNFVVLTFIIPILLRVRQPPFHAGTSSTRKQEAADKAHIYHAQICIFFSVVGAVAIALSPTIWLLIPSLLLYGLGIALPMFTYSLLNSPSLALKGESMQTSERGRSETQIFSIVMLIKTVGTLLGAVVMPTLWIAAIQLKGAAFGLPYLASAMCYGLGGVVLSKMELLK</sequence>
<evidence type="ECO:0000256" key="2">
    <source>
        <dbReference type="ARBA" id="ARBA00022692"/>
    </source>
</evidence>
<keyword evidence="3 6" id="KW-1133">Transmembrane helix</keyword>
<evidence type="ECO:0000256" key="6">
    <source>
        <dbReference type="SAM" id="Phobius"/>
    </source>
</evidence>
<accession>A0AAE0NNL6</accession>
<feature type="transmembrane region" description="Helical" evidence="6">
    <location>
        <begin position="221"/>
        <end position="241"/>
    </location>
</feature>
<name>A0AAE0NNL6_9PEZI</name>
<evidence type="ECO:0000256" key="4">
    <source>
        <dbReference type="ARBA" id="ARBA00023136"/>
    </source>
</evidence>
<gene>
    <name evidence="7" type="ORF">B0H63DRAFT_522204</name>
</gene>
<dbReference type="EMBL" id="JAULSW010000004">
    <property type="protein sequence ID" value="KAK3384857.1"/>
    <property type="molecule type" value="Genomic_DNA"/>
</dbReference>
<keyword evidence="8" id="KW-1185">Reference proteome</keyword>
<protein>
    <recommendedName>
        <fullName evidence="9">Major facilitator superfamily transporter</fullName>
    </recommendedName>
</protein>
<comment type="subcellular location">
    <subcellularLocation>
        <location evidence="1">Membrane</location>
        <topology evidence="1">Multi-pass membrane protein</topology>
    </subcellularLocation>
</comment>
<evidence type="ECO:0008006" key="9">
    <source>
        <dbReference type="Google" id="ProtNLM"/>
    </source>
</evidence>
<feature type="region of interest" description="Disordered" evidence="5">
    <location>
        <begin position="1"/>
        <end position="25"/>
    </location>
</feature>
<keyword evidence="2 6" id="KW-0812">Transmembrane</keyword>
<feature type="transmembrane region" description="Helical" evidence="6">
    <location>
        <begin position="338"/>
        <end position="363"/>
    </location>
</feature>
<feature type="transmembrane region" description="Helical" evidence="6">
    <location>
        <begin position="489"/>
        <end position="509"/>
    </location>
</feature>
<evidence type="ECO:0000256" key="3">
    <source>
        <dbReference type="ARBA" id="ARBA00022989"/>
    </source>
</evidence>
<feature type="transmembrane region" description="Helical" evidence="6">
    <location>
        <begin position="194"/>
        <end position="215"/>
    </location>
</feature>
<feature type="transmembrane region" description="Helical" evidence="6">
    <location>
        <begin position="416"/>
        <end position="436"/>
    </location>
</feature>
<evidence type="ECO:0000256" key="5">
    <source>
        <dbReference type="SAM" id="MobiDB-lite"/>
    </source>
</evidence>
<reference evidence="7" key="1">
    <citation type="journal article" date="2023" name="Mol. Phylogenet. Evol.">
        <title>Genome-scale phylogeny and comparative genomics of the fungal order Sordariales.</title>
        <authorList>
            <person name="Hensen N."/>
            <person name="Bonometti L."/>
            <person name="Westerberg I."/>
            <person name="Brannstrom I.O."/>
            <person name="Guillou S."/>
            <person name="Cros-Aarteil S."/>
            <person name="Calhoun S."/>
            <person name="Haridas S."/>
            <person name="Kuo A."/>
            <person name="Mondo S."/>
            <person name="Pangilinan J."/>
            <person name="Riley R."/>
            <person name="LaButti K."/>
            <person name="Andreopoulos B."/>
            <person name="Lipzen A."/>
            <person name="Chen C."/>
            <person name="Yan M."/>
            <person name="Daum C."/>
            <person name="Ng V."/>
            <person name="Clum A."/>
            <person name="Steindorff A."/>
            <person name="Ohm R.A."/>
            <person name="Martin F."/>
            <person name="Silar P."/>
            <person name="Natvig D.O."/>
            <person name="Lalanne C."/>
            <person name="Gautier V."/>
            <person name="Ament-Velasquez S.L."/>
            <person name="Kruys A."/>
            <person name="Hutchinson M.I."/>
            <person name="Powell A.J."/>
            <person name="Barry K."/>
            <person name="Miller A.N."/>
            <person name="Grigoriev I.V."/>
            <person name="Debuchy R."/>
            <person name="Gladieux P."/>
            <person name="Hiltunen Thoren M."/>
            <person name="Johannesson H."/>
        </authorList>
    </citation>
    <scope>NUCLEOTIDE SEQUENCE</scope>
    <source>
        <strain evidence="7">CBS 232.78</strain>
    </source>
</reference>
<feature type="transmembrane region" description="Helical" evidence="6">
    <location>
        <begin position="384"/>
        <end position="410"/>
    </location>
</feature>
<dbReference type="Proteomes" id="UP001285441">
    <property type="component" value="Unassembled WGS sequence"/>
</dbReference>
<dbReference type="PANTHER" id="PTHR23507">
    <property type="entry name" value="ZGC:174356"/>
    <property type="match status" value="1"/>
</dbReference>
<feature type="transmembrane region" description="Helical" evidence="6">
    <location>
        <begin position="302"/>
        <end position="318"/>
    </location>
</feature>
<feature type="transmembrane region" description="Helical" evidence="6">
    <location>
        <begin position="457"/>
        <end position="483"/>
    </location>
</feature>